<dbReference type="RefSeq" id="WP_015925813.1">
    <property type="nucleotide sequence ID" value="NC_011898.1"/>
</dbReference>
<name>B8I5I8_RUMCH</name>
<organism evidence="1 2">
    <name type="scientific">Ruminiclostridium cellulolyticum (strain ATCC 35319 / DSM 5812 / JCM 6584 / H10)</name>
    <name type="common">Clostridium cellulolyticum</name>
    <dbReference type="NCBI Taxonomy" id="394503"/>
    <lineage>
        <taxon>Bacteria</taxon>
        <taxon>Bacillati</taxon>
        <taxon>Bacillota</taxon>
        <taxon>Clostridia</taxon>
        <taxon>Eubacteriales</taxon>
        <taxon>Oscillospiraceae</taxon>
        <taxon>Ruminiclostridium</taxon>
    </lineage>
</organism>
<protein>
    <recommendedName>
        <fullName evidence="3">Butirosin biosynthesis protein H N-terminal domain-containing protein</fullName>
    </recommendedName>
</protein>
<dbReference type="EMBL" id="CP001348">
    <property type="protein sequence ID" value="ACL76724.1"/>
    <property type="molecule type" value="Genomic_DNA"/>
</dbReference>
<evidence type="ECO:0000313" key="2">
    <source>
        <dbReference type="Proteomes" id="UP000001349"/>
    </source>
</evidence>
<proteinExistence type="predicted"/>
<sequence length="324" mass="38545">MNFSIGIRPFNDFWLNCRYNMLFSILSTIDSSYRLAASMNDYGYKVTKEETPTGTKYNKLLIDPMVEFQEKYLYEIASIQQLNFKHDENYVEYLKNLVKNNELVIVGVDLFYWIENSSCWNRHHWEHYSLINGFDDERNVFYVLDENDIGFGEFEIPVDRFITAIQHSPLEPHGYIYKIKKNIKQFNFDIKDVINNANRLKNELSTIKSCSFWQLRDEDFNAGHMCDLSATELFQIVNRQIANQLLFGNIQKEVHNYEIPDTIVKYCNDLKEGWILVKNLLVKAYLLKDRKLSLKEIDKSCKDLLNKEYEMWKIFLSSLEPKYI</sequence>
<accession>B8I5I8</accession>
<dbReference type="AlphaFoldDB" id="B8I5I8"/>
<dbReference type="STRING" id="394503.Ccel_2391"/>
<dbReference type="Proteomes" id="UP000001349">
    <property type="component" value="Chromosome"/>
</dbReference>
<dbReference type="KEGG" id="cce:Ccel_2391"/>
<reference evidence="1 2" key="1">
    <citation type="submission" date="2009-01" db="EMBL/GenBank/DDBJ databases">
        <title>Complete sequence of Clostridium cellulolyticum H10.</title>
        <authorList>
            <consortium name="US DOE Joint Genome Institute"/>
            <person name="Lucas S."/>
            <person name="Copeland A."/>
            <person name="Lapidus A."/>
            <person name="Glavina del Rio T."/>
            <person name="Dalin E."/>
            <person name="Tice H."/>
            <person name="Bruce D."/>
            <person name="Goodwin L."/>
            <person name="Pitluck S."/>
            <person name="Chertkov O."/>
            <person name="Saunders E."/>
            <person name="Brettin T."/>
            <person name="Detter J.C."/>
            <person name="Han C."/>
            <person name="Larimer F."/>
            <person name="Land M."/>
            <person name="Hauser L."/>
            <person name="Kyrpides N."/>
            <person name="Ivanova N."/>
            <person name="Zhou J."/>
            <person name="Richardson P."/>
        </authorList>
    </citation>
    <scope>NUCLEOTIDE SEQUENCE [LARGE SCALE GENOMIC DNA]</scope>
    <source>
        <strain evidence="2">ATCC 35319 / DSM 5812 / JCM 6584 / H10</strain>
    </source>
</reference>
<gene>
    <name evidence="1" type="ordered locus">Ccel_2391</name>
</gene>
<keyword evidence="2" id="KW-1185">Reference proteome</keyword>
<evidence type="ECO:0000313" key="1">
    <source>
        <dbReference type="EMBL" id="ACL76724.1"/>
    </source>
</evidence>
<evidence type="ECO:0008006" key="3">
    <source>
        <dbReference type="Google" id="ProtNLM"/>
    </source>
</evidence>
<dbReference type="eggNOG" id="ENOG5033RQV">
    <property type="taxonomic scope" value="Bacteria"/>
</dbReference>
<dbReference type="HOGENOM" id="CLU_865222_0_0_9"/>